<dbReference type="EC" id="1.2.7.8" evidence="4"/>
<feature type="domain" description="Thiamine pyrophosphate enzyme TPP-binding" evidence="3">
    <location>
        <begin position="303"/>
        <end position="370"/>
    </location>
</feature>
<dbReference type="SUPFAM" id="SSF52518">
    <property type="entry name" value="Thiamin diphosphate-binding fold (THDP-binding)"/>
    <property type="match status" value="2"/>
</dbReference>
<dbReference type="InterPro" id="IPR045025">
    <property type="entry name" value="HACL1-like"/>
</dbReference>
<dbReference type="InterPro" id="IPR011766">
    <property type="entry name" value="TPP_enzyme_TPP-bd"/>
</dbReference>
<evidence type="ECO:0000313" key="4">
    <source>
        <dbReference type="EMBL" id="KUG19460.1"/>
    </source>
</evidence>
<dbReference type="Pfam" id="PF02775">
    <property type="entry name" value="TPP_enzyme_C"/>
    <property type="match status" value="1"/>
</dbReference>
<comment type="caution">
    <text evidence="4">The sequence shown here is derived from an EMBL/GenBank/DDBJ whole genome shotgun (WGS) entry which is preliminary data.</text>
</comment>
<gene>
    <name evidence="4" type="ORF">ASZ90_010814</name>
</gene>
<evidence type="ECO:0000259" key="3">
    <source>
        <dbReference type="Pfam" id="PF02775"/>
    </source>
</evidence>
<dbReference type="GO" id="GO:0043805">
    <property type="term" value="F:indolepyruvate ferredoxin oxidoreductase activity"/>
    <property type="evidence" value="ECO:0007669"/>
    <property type="project" value="UniProtKB-EC"/>
</dbReference>
<dbReference type="EMBL" id="LNQE01001287">
    <property type="protein sequence ID" value="KUG19460.1"/>
    <property type="molecule type" value="Genomic_DNA"/>
</dbReference>
<name>A0A0W8FF38_9ZZZZ</name>
<keyword evidence="2 4" id="KW-0560">Oxidoreductase</keyword>
<reference evidence="4" key="1">
    <citation type="journal article" date="2015" name="Proc. Natl. Acad. Sci. U.S.A.">
        <title>Networks of energetic and metabolic interactions define dynamics in microbial communities.</title>
        <authorList>
            <person name="Embree M."/>
            <person name="Liu J.K."/>
            <person name="Al-Bassam M.M."/>
            <person name="Zengler K."/>
        </authorList>
    </citation>
    <scope>NUCLEOTIDE SEQUENCE</scope>
</reference>
<dbReference type="AlphaFoldDB" id="A0A0W8FF38"/>
<dbReference type="PANTHER" id="PTHR43710:SF7">
    <property type="entry name" value="INDOLEPYRUVATE OXIDOREDUCTASE SUBUNIT IORA"/>
    <property type="match status" value="1"/>
</dbReference>
<dbReference type="PANTHER" id="PTHR43710">
    <property type="entry name" value="2-HYDROXYACYL-COA LYASE"/>
    <property type="match status" value="1"/>
</dbReference>
<dbReference type="GO" id="GO:0030976">
    <property type="term" value="F:thiamine pyrophosphate binding"/>
    <property type="evidence" value="ECO:0007669"/>
    <property type="project" value="InterPro"/>
</dbReference>
<dbReference type="InterPro" id="IPR029061">
    <property type="entry name" value="THDP-binding"/>
</dbReference>
<keyword evidence="4" id="KW-0670">Pyruvate</keyword>
<organism evidence="4">
    <name type="scientific">hydrocarbon metagenome</name>
    <dbReference type="NCBI Taxonomy" id="938273"/>
    <lineage>
        <taxon>unclassified sequences</taxon>
        <taxon>metagenomes</taxon>
        <taxon>ecological metagenomes</taxon>
    </lineage>
</organism>
<dbReference type="CDD" id="cd07034">
    <property type="entry name" value="TPP_PYR_PFOR_IOR-alpha_like"/>
    <property type="match status" value="1"/>
</dbReference>
<sequence>MKGAAALADCLRRSADAVYAVPGYPVTELAEILGAQVAVNEKVALEYALGDSIAGRRAAVIVKNAGLNVCADPLVTATVQGVRSGVVIAVGDDIDAVGSQTAQDSRYYGEVACVPVLEPDGETCTQAVEASFAASEAFSRVALLRLTPSLLEGEVAEGECTRRNGSGRLADRELTMRGKVAEAERLTAAMFSWSRASPLNRMRGGRVAAGAAPGRSRAVTVYPPPADPEVLEETCEYGRPFLREHRFAAPPEVRGPSERYDARGYYRTFCRECPFAGVMETLSGRGMKVICDTGCSLFAINPPYSVGLAGYGLGSSVAVAATSTGVALTGDYALLHSGINALVDVYERRIPVLCIVLKNNRMGMTGGQPAYDVMRYLRWADPTVCSADDADTLDEVLVMPEAPCTVVIEGRCPEGGQHETVAC</sequence>
<accession>A0A0W8FF38</accession>
<evidence type="ECO:0000256" key="2">
    <source>
        <dbReference type="ARBA" id="ARBA00023002"/>
    </source>
</evidence>
<keyword evidence="1" id="KW-0479">Metal-binding</keyword>
<proteinExistence type="predicted"/>
<dbReference type="GO" id="GO:0046872">
    <property type="term" value="F:metal ion binding"/>
    <property type="evidence" value="ECO:0007669"/>
    <property type="project" value="UniProtKB-KW"/>
</dbReference>
<dbReference type="Gene3D" id="3.40.50.970">
    <property type="match status" value="2"/>
</dbReference>
<protein>
    <submittedName>
        <fullName evidence="4">Indolepyruvate oxidoreductase subunit iora-like</fullName>
        <ecNumber evidence="4">1.2.7.8</ecNumber>
    </submittedName>
</protein>
<dbReference type="InterPro" id="IPR002880">
    <property type="entry name" value="Pyrv_Fd/Flavodoxin_OxRdtase_N"/>
</dbReference>
<evidence type="ECO:0000256" key="1">
    <source>
        <dbReference type="ARBA" id="ARBA00022723"/>
    </source>
</evidence>